<dbReference type="RefSeq" id="WP_053583140.1">
    <property type="nucleotide sequence ID" value="NZ_LGRV01000003.1"/>
</dbReference>
<proteinExistence type="predicted"/>
<dbReference type="EMBL" id="LGRV01000003">
    <property type="protein sequence ID" value="KOS68316.1"/>
    <property type="molecule type" value="Genomic_DNA"/>
</dbReference>
<evidence type="ECO:0000313" key="3">
    <source>
        <dbReference type="Proteomes" id="UP000050668"/>
    </source>
</evidence>
<feature type="transmembrane region" description="Helical" evidence="1">
    <location>
        <begin position="103"/>
        <end position="122"/>
    </location>
</feature>
<keyword evidence="1" id="KW-0472">Membrane</keyword>
<evidence type="ECO:0000256" key="1">
    <source>
        <dbReference type="SAM" id="Phobius"/>
    </source>
</evidence>
<evidence type="ECO:0000313" key="2">
    <source>
        <dbReference type="EMBL" id="KOS68316.1"/>
    </source>
</evidence>
<comment type="caution">
    <text evidence="2">The sequence shown here is derived from an EMBL/GenBank/DDBJ whole genome shotgun (WGS) entry which is preliminary data.</text>
</comment>
<feature type="transmembrane region" description="Helical" evidence="1">
    <location>
        <begin position="128"/>
        <end position="145"/>
    </location>
</feature>
<reference evidence="3" key="1">
    <citation type="submission" date="2015-07" db="EMBL/GenBank/DDBJ databases">
        <title>Fjat-14205 dsm 2895.</title>
        <authorList>
            <person name="Liu B."/>
            <person name="Wang J."/>
            <person name="Zhu Y."/>
            <person name="Liu G."/>
            <person name="Chen Q."/>
            <person name="Chen Z."/>
            <person name="Lan J."/>
            <person name="Che J."/>
            <person name="Ge C."/>
            <person name="Shi H."/>
            <person name="Pan Z."/>
            <person name="Liu X."/>
        </authorList>
    </citation>
    <scope>NUCLEOTIDE SEQUENCE [LARGE SCALE GENOMIC DNA]</scope>
    <source>
        <strain evidence="3">DSM 25560</strain>
    </source>
</reference>
<dbReference type="Proteomes" id="UP000050668">
    <property type="component" value="Unassembled WGS sequence"/>
</dbReference>
<protein>
    <submittedName>
        <fullName evidence="2">Uncharacterized protein</fullName>
    </submittedName>
</protein>
<sequence>MFKKKIVIGRSEDIVLPIIEHLKKSNIPFEIGIKDILKHSSERFRSKKNDEIYEAFYTVEVLKKYTEQVEAIIAQYVSPEDMKRWYKLAKKKSRKLELKETKLFSFVSFLNCIALKFISIGKIDGADIFSYIACAVLLTSGVFMITKFYKEMQKESGILRQINTLLLIIGIWVIFYAASSFLYLLR</sequence>
<name>A0ABR5K0A8_9BACI</name>
<gene>
    <name evidence="2" type="ORF">AEA09_06935</name>
</gene>
<keyword evidence="1" id="KW-0812">Transmembrane</keyword>
<accession>A0ABR5K0A8</accession>
<feature type="transmembrane region" description="Helical" evidence="1">
    <location>
        <begin position="165"/>
        <end position="185"/>
    </location>
</feature>
<keyword evidence="1" id="KW-1133">Transmembrane helix</keyword>
<organism evidence="2 3">
    <name type="scientific">Lysinibacillus contaminans</name>
    <dbReference type="NCBI Taxonomy" id="1293441"/>
    <lineage>
        <taxon>Bacteria</taxon>
        <taxon>Bacillati</taxon>
        <taxon>Bacillota</taxon>
        <taxon>Bacilli</taxon>
        <taxon>Bacillales</taxon>
        <taxon>Bacillaceae</taxon>
        <taxon>Lysinibacillus</taxon>
    </lineage>
</organism>
<keyword evidence="3" id="KW-1185">Reference proteome</keyword>